<sequence>MYNQRTKDSSNLDDILDPILDLSKPLKGLEKFLDLAIRCVEELSAGRPTMNEVVKELENIQQLAGFDNNVEMVSTSKTYSERTEESSYHPYNKKVNSFEMDTLVAKPLTMSWSRDFEHNR</sequence>
<accession>A0A835NBV7</accession>
<dbReference type="Gene3D" id="1.10.510.10">
    <property type="entry name" value="Transferase(Phosphotransferase) domain 1"/>
    <property type="match status" value="1"/>
</dbReference>
<dbReference type="EMBL" id="JADGMS010000001">
    <property type="protein sequence ID" value="KAF9690351.1"/>
    <property type="molecule type" value="Genomic_DNA"/>
</dbReference>
<evidence type="ECO:0000313" key="1">
    <source>
        <dbReference type="EMBL" id="KAF9690351.1"/>
    </source>
</evidence>
<comment type="caution">
    <text evidence="1">The sequence shown here is derived from an EMBL/GenBank/DDBJ whole genome shotgun (WGS) entry which is preliminary data.</text>
</comment>
<evidence type="ECO:0000313" key="2">
    <source>
        <dbReference type="Proteomes" id="UP000657918"/>
    </source>
</evidence>
<dbReference type="Proteomes" id="UP000657918">
    <property type="component" value="Unassembled WGS sequence"/>
</dbReference>
<gene>
    <name evidence="1" type="ORF">SADUNF_Sadunf01G0186600</name>
</gene>
<reference evidence="1 2" key="1">
    <citation type="submission" date="2020-10" db="EMBL/GenBank/DDBJ databases">
        <title>Plant Genome Project.</title>
        <authorList>
            <person name="Zhang R.-G."/>
        </authorList>
    </citation>
    <scope>NUCLEOTIDE SEQUENCE [LARGE SCALE GENOMIC DNA]</scope>
    <source>
        <strain evidence="1">FAFU-HL-1</strain>
        <tissue evidence="1">Leaf</tissue>
    </source>
</reference>
<protein>
    <submittedName>
        <fullName evidence="1">Uncharacterized protein</fullName>
    </submittedName>
</protein>
<name>A0A835NBV7_9ROSI</name>
<keyword evidence="2" id="KW-1185">Reference proteome</keyword>
<organism evidence="1 2">
    <name type="scientific">Salix dunnii</name>
    <dbReference type="NCBI Taxonomy" id="1413687"/>
    <lineage>
        <taxon>Eukaryota</taxon>
        <taxon>Viridiplantae</taxon>
        <taxon>Streptophyta</taxon>
        <taxon>Embryophyta</taxon>
        <taxon>Tracheophyta</taxon>
        <taxon>Spermatophyta</taxon>
        <taxon>Magnoliopsida</taxon>
        <taxon>eudicotyledons</taxon>
        <taxon>Gunneridae</taxon>
        <taxon>Pentapetalae</taxon>
        <taxon>rosids</taxon>
        <taxon>fabids</taxon>
        <taxon>Malpighiales</taxon>
        <taxon>Salicaceae</taxon>
        <taxon>Saliceae</taxon>
        <taxon>Salix</taxon>
    </lineage>
</organism>
<proteinExistence type="predicted"/>
<dbReference type="AlphaFoldDB" id="A0A835NBV7"/>
<dbReference type="OrthoDB" id="2015206at2759"/>